<reference evidence="1" key="1">
    <citation type="submission" date="2015-12" db="EMBL/GenBank/DDBJ databases">
        <title>Update maize B73 reference genome by single molecule sequencing technologies.</title>
        <authorList>
            <consortium name="Maize Genome Sequencing Project"/>
            <person name="Ware D."/>
        </authorList>
    </citation>
    <scope>NUCLEOTIDE SEQUENCE</scope>
    <source>
        <tissue evidence="1">Seedling</tissue>
    </source>
</reference>
<dbReference type="AlphaFoldDB" id="A0A1D6LZD7"/>
<organism evidence="1">
    <name type="scientific">Zea mays</name>
    <name type="common">Maize</name>
    <dbReference type="NCBI Taxonomy" id="4577"/>
    <lineage>
        <taxon>Eukaryota</taxon>
        <taxon>Viridiplantae</taxon>
        <taxon>Streptophyta</taxon>
        <taxon>Embryophyta</taxon>
        <taxon>Tracheophyta</taxon>
        <taxon>Spermatophyta</taxon>
        <taxon>Magnoliopsida</taxon>
        <taxon>Liliopsida</taxon>
        <taxon>Poales</taxon>
        <taxon>Poaceae</taxon>
        <taxon>PACMAD clade</taxon>
        <taxon>Panicoideae</taxon>
        <taxon>Andropogonodae</taxon>
        <taxon>Andropogoneae</taxon>
        <taxon>Tripsacinae</taxon>
        <taxon>Zea</taxon>
    </lineage>
</organism>
<gene>
    <name evidence="1" type="ORF">ZEAMMB73_Zm00001d037609</name>
</gene>
<name>A0A1D6LZD7_MAIZE</name>
<dbReference type="EMBL" id="CM000782">
    <property type="protein sequence ID" value="AQK84448.1"/>
    <property type="molecule type" value="Genomic_DNA"/>
</dbReference>
<dbReference type="EMBL" id="CM000782">
    <property type="protein sequence ID" value="AQK84450.1"/>
    <property type="molecule type" value="Genomic_DNA"/>
</dbReference>
<dbReference type="EMBL" id="CM000782">
    <property type="protein sequence ID" value="AQK84449.1"/>
    <property type="molecule type" value="Genomic_DNA"/>
</dbReference>
<evidence type="ECO:0000313" key="1">
    <source>
        <dbReference type="EMBL" id="AQK84448.1"/>
    </source>
</evidence>
<accession>A0A1D6LZD7</accession>
<proteinExistence type="predicted"/>
<sequence length="32" mass="3623">MPSGCFPVYLTMYVDPKEGHGSRTSCLKRFNT</sequence>
<protein>
    <submittedName>
        <fullName evidence="1">GDSL esterase/lipase</fullName>
    </submittedName>
</protein>